<dbReference type="EMBL" id="BFEA01000437">
    <property type="protein sequence ID" value="GBG83388.1"/>
    <property type="molecule type" value="Genomic_DNA"/>
</dbReference>
<name>A0A388LM43_CHABU</name>
<comment type="caution">
    <text evidence="2">The sequence shown here is derived from an EMBL/GenBank/DDBJ whole genome shotgun (WGS) entry which is preliminary data.</text>
</comment>
<accession>A0A388LM43</accession>
<sequence length="499" mass="53620">MGGGRGFSQFTDMGPPPGESDSRGDLSVGVQALLDQISAVQPETFTPAMRRELGASAAEAQVDEDLTPPGETFVERLDRLDSRRACLLARADPRTQELGRQAAEERQRQLGTFMDMPHDAQAAGHIDPVTEVDTGVGHREEAIGGPDRDRQEASLSLVVRTVVGPVVPHEAPFPVDPMRCASGVASIAERRVGRGMCAPPIPPFAPSRETTQPRYVPQPRGTLAFGCMTAEELEAHGTMDYTEIDTSRPDLTWAPASPSLPSGGSTVAPSHWAGGPLSPPTVDVQSRGSHTPRLAARIQRDTSDCGRDTILFRRTDRPWSETRRVASASTGRQPGLRGVSTSGGRRDVVASGFGDRGGDSGGIGGGREGTSDADAEAIQRPLMYGSRETSIILDEPEVGRRARQARHVPIDRHQEGETSGADGLPMRRESRRHVDLASTGVRPRSGRRVIMDDDPDDLPEPSTAGRGQQCQRGRTRGTGQTHGRGSRRSEQRSPADEDR</sequence>
<protein>
    <submittedName>
        <fullName evidence="2">Uncharacterized protein</fullName>
    </submittedName>
</protein>
<organism evidence="2 3">
    <name type="scientific">Chara braunii</name>
    <name type="common">Braun's stonewort</name>
    <dbReference type="NCBI Taxonomy" id="69332"/>
    <lineage>
        <taxon>Eukaryota</taxon>
        <taxon>Viridiplantae</taxon>
        <taxon>Streptophyta</taxon>
        <taxon>Charophyceae</taxon>
        <taxon>Charales</taxon>
        <taxon>Characeae</taxon>
        <taxon>Chara</taxon>
    </lineage>
</organism>
<proteinExistence type="predicted"/>
<dbReference type="AlphaFoldDB" id="A0A388LM43"/>
<gene>
    <name evidence="2" type="ORF">CBR_g37102</name>
</gene>
<feature type="compositionally biased region" description="Basic and acidic residues" evidence="1">
    <location>
        <begin position="487"/>
        <end position="499"/>
    </location>
</feature>
<evidence type="ECO:0000313" key="2">
    <source>
        <dbReference type="EMBL" id="GBG83388.1"/>
    </source>
</evidence>
<evidence type="ECO:0000256" key="1">
    <source>
        <dbReference type="SAM" id="MobiDB-lite"/>
    </source>
</evidence>
<reference evidence="2 3" key="1">
    <citation type="journal article" date="2018" name="Cell">
        <title>The Chara Genome: Secondary Complexity and Implications for Plant Terrestrialization.</title>
        <authorList>
            <person name="Nishiyama T."/>
            <person name="Sakayama H."/>
            <person name="Vries J.D."/>
            <person name="Buschmann H."/>
            <person name="Saint-Marcoux D."/>
            <person name="Ullrich K.K."/>
            <person name="Haas F.B."/>
            <person name="Vanderstraeten L."/>
            <person name="Becker D."/>
            <person name="Lang D."/>
            <person name="Vosolsobe S."/>
            <person name="Rombauts S."/>
            <person name="Wilhelmsson P.K.I."/>
            <person name="Janitza P."/>
            <person name="Kern R."/>
            <person name="Heyl A."/>
            <person name="Rumpler F."/>
            <person name="Villalobos L.I.A.C."/>
            <person name="Clay J.M."/>
            <person name="Skokan R."/>
            <person name="Toyoda A."/>
            <person name="Suzuki Y."/>
            <person name="Kagoshima H."/>
            <person name="Schijlen E."/>
            <person name="Tajeshwar N."/>
            <person name="Catarino B."/>
            <person name="Hetherington A.J."/>
            <person name="Saltykova A."/>
            <person name="Bonnot C."/>
            <person name="Breuninger H."/>
            <person name="Symeonidi A."/>
            <person name="Radhakrishnan G.V."/>
            <person name="Van Nieuwerburgh F."/>
            <person name="Deforce D."/>
            <person name="Chang C."/>
            <person name="Karol K.G."/>
            <person name="Hedrich R."/>
            <person name="Ulvskov P."/>
            <person name="Glockner G."/>
            <person name="Delwiche C.F."/>
            <person name="Petrasek J."/>
            <person name="Van de Peer Y."/>
            <person name="Friml J."/>
            <person name="Beilby M."/>
            <person name="Dolan L."/>
            <person name="Kohara Y."/>
            <person name="Sugano S."/>
            <person name="Fujiyama A."/>
            <person name="Delaux P.-M."/>
            <person name="Quint M."/>
            <person name="TheiBen G."/>
            <person name="Hagemann M."/>
            <person name="Harholt J."/>
            <person name="Dunand C."/>
            <person name="Zachgo S."/>
            <person name="Langdale J."/>
            <person name="Maumus F."/>
            <person name="Straeten D.V.D."/>
            <person name="Gould S.B."/>
            <person name="Rensing S.A."/>
        </authorList>
    </citation>
    <scope>NUCLEOTIDE SEQUENCE [LARGE SCALE GENOMIC DNA]</scope>
    <source>
        <strain evidence="2 3">S276</strain>
    </source>
</reference>
<keyword evidence="3" id="KW-1185">Reference proteome</keyword>
<feature type="compositionally biased region" description="Basic and acidic residues" evidence="1">
    <location>
        <begin position="425"/>
        <end position="435"/>
    </location>
</feature>
<feature type="region of interest" description="Disordered" evidence="1">
    <location>
        <begin position="1"/>
        <end position="28"/>
    </location>
</feature>
<evidence type="ECO:0000313" key="3">
    <source>
        <dbReference type="Proteomes" id="UP000265515"/>
    </source>
</evidence>
<dbReference type="Proteomes" id="UP000265515">
    <property type="component" value="Unassembled WGS sequence"/>
</dbReference>
<dbReference type="Gramene" id="GBG83388">
    <property type="protein sequence ID" value="GBG83388"/>
    <property type="gene ID" value="CBR_g37102"/>
</dbReference>
<feature type="compositionally biased region" description="Low complexity" evidence="1">
    <location>
        <begin position="463"/>
        <end position="483"/>
    </location>
</feature>
<feature type="region of interest" description="Disordered" evidence="1">
    <location>
        <begin position="321"/>
        <end position="499"/>
    </location>
</feature>
<feature type="compositionally biased region" description="Gly residues" evidence="1">
    <location>
        <begin position="359"/>
        <end position="368"/>
    </location>
</feature>